<dbReference type="GeneID" id="104745168"/>
<name>A0ABM0W2B2_CAMSA</name>
<evidence type="ECO:0000313" key="1">
    <source>
        <dbReference type="Proteomes" id="UP000694864"/>
    </source>
</evidence>
<sequence>MSPRLFKELRFEYGSVRSVGRLYLVTDYFCPALVQFHIAFLLRRASSRSTSLLFTKSIKLSNMVKKVVDKVKAGYVWMGVKAKTCKAFVAANSAIQGVKNGSAWVAVKGKKFKRFVERQMEDPDQVIQGGALGQLEVTLSGQELALKCVVSQKKLAAETAQQNNLELVMNEMRVKHLHGDGTEITDPILIQDLYRLREEILLRAAVRAGQLDATFEMVEKAKEHIPKSILDARNLATSSAGFEKLIEDDLTALFQQQG</sequence>
<reference evidence="2" key="2">
    <citation type="submission" date="2025-08" db="UniProtKB">
        <authorList>
            <consortium name="RefSeq"/>
        </authorList>
    </citation>
    <scope>IDENTIFICATION</scope>
    <source>
        <tissue evidence="2">Leaf</tissue>
    </source>
</reference>
<keyword evidence="1" id="KW-1185">Reference proteome</keyword>
<proteinExistence type="predicted"/>
<reference evidence="1" key="1">
    <citation type="journal article" date="2014" name="Nat. Commun.">
        <title>The emerging biofuel crop Camelina sativa retains a highly undifferentiated hexaploid genome structure.</title>
        <authorList>
            <person name="Kagale S."/>
            <person name="Koh C."/>
            <person name="Nixon J."/>
            <person name="Bollina V."/>
            <person name="Clarke W.E."/>
            <person name="Tuteja R."/>
            <person name="Spillane C."/>
            <person name="Robinson S.J."/>
            <person name="Links M.G."/>
            <person name="Clarke C."/>
            <person name="Higgins E.E."/>
            <person name="Huebert T."/>
            <person name="Sharpe A.G."/>
            <person name="Parkin I.A."/>
        </authorList>
    </citation>
    <scope>NUCLEOTIDE SEQUENCE [LARGE SCALE GENOMIC DNA]</scope>
    <source>
        <strain evidence="1">cv. DH55</strain>
    </source>
</reference>
<organism evidence="1 2">
    <name type="scientific">Camelina sativa</name>
    <name type="common">False flax</name>
    <name type="synonym">Myagrum sativum</name>
    <dbReference type="NCBI Taxonomy" id="90675"/>
    <lineage>
        <taxon>Eukaryota</taxon>
        <taxon>Viridiplantae</taxon>
        <taxon>Streptophyta</taxon>
        <taxon>Embryophyta</taxon>
        <taxon>Tracheophyta</taxon>
        <taxon>Spermatophyta</taxon>
        <taxon>Magnoliopsida</taxon>
        <taxon>eudicotyledons</taxon>
        <taxon>Gunneridae</taxon>
        <taxon>Pentapetalae</taxon>
        <taxon>rosids</taxon>
        <taxon>malvids</taxon>
        <taxon>Brassicales</taxon>
        <taxon>Brassicaceae</taxon>
        <taxon>Camelineae</taxon>
        <taxon>Camelina</taxon>
    </lineage>
</organism>
<protein>
    <submittedName>
        <fullName evidence="2">Uncharacterized protein LOC104745168 isoform X1</fullName>
    </submittedName>
</protein>
<accession>A0ABM0W2B2</accession>
<gene>
    <name evidence="2" type="primary">LOC104745168</name>
</gene>
<evidence type="ECO:0000313" key="2">
    <source>
        <dbReference type="RefSeq" id="XP_010464688.1"/>
    </source>
</evidence>
<dbReference type="RefSeq" id="XP_010464688.1">
    <property type="nucleotide sequence ID" value="XM_010466386.2"/>
</dbReference>
<dbReference type="Proteomes" id="UP000694864">
    <property type="component" value="Chromosome 1"/>
</dbReference>